<keyword evidence="5 6" id="KW-0472">Membrane</keyword>
<evidence type="ECO:0000313" key="8">
    <source>
        <dbReference type="Proteomes" id="UP001526426"/>
    </source>
</evidence>
<comment type="caution">
    <text evidence="7">The sequence shown here is derived from an EMBL/GenBank/DDBJ whole genome shotgun (WGS) entry which is preliminary data.</text>
</comment>
<sequence>MFLSQCVLGEQKIMAWRSSTTLQQRILACLPYLIPMLQVLQLGGLVFSLVPPLTLVFFPLFLIAPIYFFSLGGFAVVPLIIFFALFLLVVQNYKIAHFVRFNTLQAIMISLAAFLLQIVLEFFGMTQQAFSPVGSANSLFMQILVTLIYLAATGSSVYAIVQCLRGRYAEIPAISEAVYNQVR</sequence>
<reference evidence="7 8" key="1">
    <citation type="submission" date="2021-08" db="EMBL/GenBank/DDBJ databases">
        <title>Draft genome sequence of Spirulina subsalsa with high tolerance to salinity and hype-accumulation of phycocyanin.</title>
        <authorList>
            <person name="Pei H."/>
            <person name="Jiang L."/>
        </authorList>
    </citation>
    <scope>NUCLEOTIDE SEQUENCE [LARGE SCALE GENOMIC DNA]</scope>
    <source>
        <strain evidence="7 8">FACHB-351</strain>
    </source>
</reference>
<comment type="similarity">
    <text evidence="2">Belongs to the Tic20 family.</text>
</comment>
<dbReference type="InterPro" id="IPR005691">
    <property type="entry name" value="Tic20"/>
</dbReference>
<feature type="transmembrane region" description="Helical" evidence="6">
    <location>
        <begin position="56"/>
        <end position="89"/>
    </location>
</feature>
<evidence type="ECO:0000256" key="1">
    <source>
        <dbReference type="ARBA" id="ARBA00004141"/>
    </source>
</evidence>
<evidence type="ECO:0000256" key="4">
    <source>
        <dbReference type="ARBA" id="ARBA00022989"/>
    </source>
</evidence>
<dbReference type="PANTHER" id="PTHR33510">
    <property type="entry name" value="PROTEIN TIC 20-II, CHLOROPLASTIC"/>
    <property type="match status" value="1"/>
</dbReference>
<organism evidence="7 8">
    <name type="scientific">Spirulina subsalsa FACHB-351</name>
    <dbReference type="NCBI Taxonomy" id="234711"/>
    <lineage>
        <taxon>Bacteria</taxon>
        <taxon>Bacillati</taxon>
        <taxon>Cyanobacteriota</taxon>
        <taxon>Cyanophyceae</taxon>
        <taxon>Spirulinales</taxon>
        <taxon>Spirulinaceae</taxon>
        <taxon>Spirulina</taxon>
    </lineage>
</organism>
<dbReference type="PANTHER" id="PTHR33510:SF5">
    <property type="entry name" value="PROTEIN TIC 20-II, CHLOROPLASTIC"/>
    <property type="match status" value="1"/>
</dbReference>
<evidence type="ECO:0000313" key="7">
    <source>
        <dbReference type="EMBL" id="MCW6038226.1"/>
    </source>
</evidence>
<keyword evidence="8" id="KW-1185">Reference proteome</keyword>
<dbReference type="Pfam" id="PF16166">
    <property type="entry name" value="TIC20"/>
    <property type="match status" value="1"/>
</dbReference>
<name>A0ABT3L9P7_9CYAN</name>
<accession>A0ABT3L9P7</accession>
<protein>
    <submittedName>
        <fullName evidence="7">Uncharacterized protein</fullName>
    </submittedName>
</protein>
<evidence type="ECO:0000256" key="6">
    <source>
        <dbReference type="SAM" id="Phobius"/>
    </source>
</evidence>
<comment type="subcellular location">
    <subcellularLocation>
        <location evidence="1">Membrane</location>
        <topology evidence="1">Multi-pass membrane protein</topology>
    </subcellularLocation>
</comment>
<proteinExistence type="inferred from homology"/>
<evidence type="ECO:0000256" key="5">
    <source>
        <dbReference type="ARBA" id="ARBA00023136"/>
    </source>
</evidence>
<feature type="transmembrane region" description="Helical" evidence="6">
    <location>
        <begin position="101"/>
        <end position="120"/>
    </location>
</feature>
<dbReference type="RefSeq" id="WP_265266129.1">
    <property type="nucleotide sequence ID" value="NZ_JAIHOM010000118.1"/>
</dbReference>
<keyword evidence="4 6" id="KW-1133">Transmembrane helix</keyword>
<dbReference type="EMBL" id="JAIHOM010000118">
    <property type="protein sequence ID" value="MCW6038226.1"/>
    <property type="molecule type" value="Genomic_DNA"/>
</dbReference>
<evidence type="ECO:0000256" key="3">
    <source>
        <dbReference type="ARBA" id="ARBA00022692"/>
    </source>
</evidence>
<feature type="transmembrane region" description="Helical" evidence="6">
    <location>
        <begin position="140"/>
        <end position="161"/>
    </location>
</feature>
<dbReference type="Proteomes" id="UP001526426">
    <property type="component" value="Unassembled WGS sequence"/>
</dbReference>
<gene>
    <name evidence="7" type="ORF">K4A83_18390</name>
</gene>
<keyword evidence="3 6" id="KW-0812">Transmembrane</keyword>
<evidence type="ECO:0000256" key="2">
    <source>
        <dbReference type="ARBA" id="ARBA00009596"/>
    </source>
</evidence>